<protein>
    <submittedName>
        <fullName evidence="1">Uncharacterized protein</fullName>
    </submittedName>
</protein>
<dbReference type="EMBL" id="KN824301">
    <property type="protein sequence ID" value="KIM27162.1"/>
    <property type="molecule type" value="Genomic_DNA"/>
</dbReference>
<accession>A0A0C2XDM4</accession>
<evidence type="ECO:0000313" key="1">
    <source>
        <dbReference type="EMBL" id="KIM27162.1"/>
    </source>
</evidence>
<gene>
    <name evidence="1" type="ORF">M408DRAFT_24897</name>
</gene>
<organism evidence="1 2">
    <name type="scientific">Serendipita vermifera MAFF 305830</name>
    <dbReference type="NCBI Taxonomy" id="933852"/>
    <lineage>
        <taxon>Eukaryota</taxon>
        <taxon>Fungi</taxon>
        <taxon>Dikarya</taxon>
        <taxon>Basidiomycota</taxon>
        <taxon>Agaricomycotina</taxon>
        <taxon>Agaricomycetes</taxon>
        <taxon>Sebacinales</taxon>
        <taxon>Serendipitaceae</taxon>
        <taxon>Serendipita</taxon>
    </lineage>
</organism>
<sequence>MEFGSQLSDDCNKFDLKTIENEWMGGIQSLSISRYSRDQPLGLVMESLENLLRHSSLKSLKAVSYKGVLSSIVIERLFPQMKSMAVELTTLEIRERLDNCHHRMQSSLWLPFSLNRITSLYLECTPINGTFVPWGELINLKLLDFEQSDTIHGTESTLGLSKIDAPHLSSLRTSGEFKREEFFSHKTWENLSRLALH</sequence>
<reference evidence="2" key="2">
    <citation type="submission" date="2015-01" db="EMBL/GenBank/DDBJ databases">
        <title>Evolutionary Origins and Diversification of the Mycorrhizal Mutualists.</title>
        <authorList>
            <consortium name="DOE Joint Genome Institute"/>
            <consortium name="Mycorrhizal Genomics Consortium"/>
            <person name="Kohler A."/>
            <person name="Kuo A."/>
            <person name="Nagy L.G."/>
            <person name="Floudas D."/>
            <person name="Copeland A."/>
            <person name="Barry K.W."/>
            <person name="Cichocki N."/>
            <person name="Veneault-Fourrey C."/>
            <person name="LaButti K."/>
            <person name="Lindquist E.A."/>
            <person name="Lipzen A."/>
            <person name="Lundell T."/>
            <person name="Morin E."/>
            <person name="Murat C."/>
            <person name="Riley R."/>
            <person name="Ohm R."/>
            <person name="Sun H."/>
            <person name="Tunlid A."/>
            <person name="Henrissat B."/>
            <person name="Grigoriev I.V."/>
            <person name="Hibbett D.S."/>
            <person name="Martin F."/>
        </authorList>
    </citation>
    <scope>NUCLEOTIDE SEQUENCE [LARGE SCALE GENOMIC DNA]</scope>
    <source>
        <strain evidence="2">MAFF 305830</strain>
    </source>
</reference>
<reference evidence="1 2" key="1">
    <citation type="submission" date="2014-04" db="EMBL/GenBank/DDBJ databases">
        <authorList>
            <consortium name="DOE Joint Genome Institute"/>
            <person name="Kuo A."/>
            <person name="Zuccaro A."/>
            <person name="Kohler A."/>
            <person name="Nagy L.G."/>
            <person name="Floudas D."/>
            <person name="Copeland A."/>
            <person name="Barry K.W."/>
            <person name="Cichocki N."/>
            <person name="Veneault-Fourrey C."/>
            <person name="LaButti K."/>
            <person name="Lindquist E.A."/>
            <person name="Lipzen A."/>
            <person name="Lundell T."/>
            <person name="Morin E."/>
            <person name="Murat C."/>
            <person name="Sun H."/>
            <person name="Tunlid A."/>
            <person name="Henrissat B."/>
            <person name="Grigoriev I.V."/>
            <person name="Hibbett D.S."/>
            <person name="Martin F."/>
            <person name="Nordberg H.P."/>
            <person name="Cantor M.N."/>
            <person name="Hua S.X."/>
        </authorList>
    </citation>
    <scope>NUCLEOTIDE SEQUENCE [LARGE SCALE GENOMIC DNA]</scope>
    <source>
        <strain evidence="1 2">MAFF 305830</strain>
    </source>
</reference>
<keyword evidence="2" id="KW-1185">Reference proteome</keyword>
<dbReference type="HOGENOM" id="CLU_1384925_0_0_1"/>
<dbReference type="Proteomes" id="UP000054097">
    <property type="component" value="Unassembled WGS sequence"/>
</dbReference>
<name>A0A0C2XDM4_SERVB</name>
<proteinExistence type="predicted"/>
<evidence type="ECO:0000313" key="2">
    <source>
        <dbReference type="Proteomes" id="UP000054097"/>
    </source>
</evidence>
<dbReference type="AlphaFoldDB" id="A0A0C2XDM4"/>